<dbReference type="GO" id="GO:0030014">
    <property type="term" value="C:CCR4-NOT complex"/>
    <property type="evidence" value="ECO:0007669"/>
    <property type="project" value="InterPro"/>
</dbReference>
<name>A0A8H3J275_9LECA</name>
<evidence type="ECO:0000256" key="1">
    <source>
        <dbReference type="ARBA" id="ARBA00006385"/>
    </source>
</evidence>
<keyword evidence="4" id="KW-1185">Reference proteome</keyword>
<dbReference type="GO" id="GO:0006402">
    <property type="term" value="P:mRNA catabolic process"/>
    <property type="evidence" value="ECO:0007669"/>
    <property type="project" value="InterPro"/>
</dbReference>
<evidence type="ECO:0000313" key="4">
    <source>
        <dbReference type="Proteomes" id="UP000664203"/>
    </source>
</evidence>
<feature type="compositionally biased region" description="Basic residues" evidence="2">
    <location>
        <begin position="30"/>
        <end position="42"/>
    </location>
</feature>
<comment type="caution">
    <text evidence="3">The sequence shown here is derived from an EMBL/GenBank/DDBJ whole genome shotgun (WGS) entry which is preliminary data.</text>
</comment>
<sequence length="381" mass="42716">MINPQHIFSHQQQYPQAEPSWHHQQQSHHQQQHSHHAAHQHAHAQAVAQHQHYSRMGTNNSGTNGHGMSMDHNSGPNSAEGNWMEENRRVLGWVAELLNGNSRETALMELSKKREQVPELALIIWHSFGVMTSLLQEIISVYPLLNPSQLTAAASNRVCNALALLQCVASHNETRGLFLNGTHVLYTQARVLANSVPAHIPLFLYPFLNTTSKSRPFEYLRLTSLGVIGALVKNDSSEVINFLLTTEIIPLCLRIMETGSELSKTVAIFIVQKILLDDTGLGYICHTYERFYAVGTVLSNMVTQLVEQQTVRLLKHVVRCFLRLSDNARAREALRQCLPEPLRDATFSSVLRDDAATKRCLAQLLINLSDNVVETSNSQGM</sequence>
<dbReference type="AlphaFoldDB" id="A0A8H3J275"/>
<accession>A0A8H3J275</accession>
<comment type="similarity">
    <text evidence="1">Belongs to the CNOT9 family.</text>
</comment>
<dbReference type="PANTHER" id="PTHR12262">
    <property type="entry name" value="CCR4-NOT TRANSCRIPTION COMPLEX SUBUNIT 9"/>
    <property type="match status" value="1"/>
</dbReference>
<dbReference type="SUPFAM" id="SSF48371">
    <property type="entry name" value="ARM repeat"/>
    <property type="match status" value="1"/>
</dbReference>
<proteinExistence type="inferred from homology"/>
<dbReference type="EMBL" id="CAJPDR010000548">
    <property type="protein sequence ID" value="CAF9939366.1"/>
    <property type="molecule type" value="Genomic_DNA"/>
</dbReference>
<feature type="compositionally biased region" description="Polar residues" evidence="2">
    <location>
        <begin position="1"/>
        <end position="15"/>
    </location>
</feature>
<feature type="compositionally biased region" description="Polar residues" evidence="2">
    <location>
        <begin position="71"/>
        <end position="80"/>
    </location>
</feature>
<reference evidence="3" key="1">
    <citation type="submission" date="2021-03" db="EMBL/GenBank/DDBJ databases">
        <authorList>
            <person name="Tagirdzhanova G."/>
        </authorList>
    </citation>
    <scope>NUCLEOTIDE SEQUENCE</scope>
</reference>
<dbReference type="InterPro" id="IPR016024">
    <property type="entry name" value="ARM-type_fold"/>
</dbReference>
<dbReference type="FunFam" id="1.25.10.10:FF:000014">
    <property type="entry name" value="Cell differentiation protein RCD1"/>
    <property type="match status" value="1"/>
</dbReference>
<dbReference type="OrthoDB" id="1183224at2759"/>
<feature type="region of interest" description="Disordered" evidence="2">
    <location>
        <begin position="1"/>
        <end position="82"/>
    </location>
</feature>
<gene>
    <name evidence="3" type="primary">RCD1</name>
    <name evidence="3" type="ORF">ALECFALPRED_008080</name>
</gene>
<dbReference type="Gene3D" id="1.25.10.10">
    <property type="entry name" value="Leucine-rich Repeat Variant"/>
    <property type="match status" value="1"/>
</dbReference>
<dbReference type="Proteomes" id="UP000664203">
    <property type="component" value="Unassembled WGS sequence"/>
</dbReference>
<organism evidence="3 4">
    <name type="scientific">Alectoria fallacina</name>
    <dbReference type="NCBI Taxonomy" id="1903189"/>
    <lineage>
        <taxon>Eukaryota</taxon>
        <taxon>Fungi</taxon>
        <taxon>Dikarya</taxon>
        <taxon>Ascomycota</taxon>
        <taxon>Pezizomycotina</taxon>
        <taxon>Lecanoromycetes</taxon>
        <taxon>OSLEUM clade</taxon>
        <taxon>Lecanoromycetidae</taxon>
        <taxon>Lecanorales</taxon>
        <taxon>Lecanorineae</taxon>
        <taxon>Parmeliaceae</taxon>
        <taxon>Alectoria</taxon>
    </lineage>
</organism>
<evidence type="ECO:0000313" key="3">
    <source>
        <dbReference type="EMBL" id="CAF9939366.1"/>
    </source>
</evidence>
<evidence type="ECO:0000256" key="2">
    <source>
        <dbReference type="SAM" id="MobiDB-lite"/>
    </source>
</evidence>
<dbReference type="InterPro" id="IPR011989">
    <property type="entry name" value="ARM-like"/>
</dbReference>
<dbReference type="InterPro" id="IPR007216">
    <property type="entry name" value="CNOT9"/>
</dbReference>
<dbReference type="Pfam" id="PF04078">
    <property type="entry name" value="Rcd1"/>
    <property type="match status" value="1"/>
</dbReference>
<protein>
    <submittedName>
        <fullName evidence="3">Cell differentiation protein rcd1</fullName>
    </submittedName>
</protein>